<gene>
    <name evidence="8 10" type="primary">acpS</name>
    <name evidence="10" type="ORF">N7U62_11045</name>
</gene>
<evidence type="ECO:0000256" key="7">
    <source>
        <dbReference type="ARBA" id="ARBA00023160"/>
    </source>
</evidence>
<feature type="binding site" evidence="8">
    <location>
        <position position="55"/>
    </location>
    <ligand>
        <name>Mg(2+)</name>
        <dbReference type="ChEBI" id="CHEBI:18420"/>
    </ligand>
</feature>
<keyword evidence="4 8" id="KW-0276">Fatty acid metabolism</keyword>
<evidence type="ECO:0000256" key="5">
    <source>
        <dbReference type="ARBA" id="ARBA00022842"/>
    </source>
</evidence>
<evidence type="ECO:0000259" key="9">
    <source>
        <dbReference type="Pfam" id="PF01648"/>
    </source>
</evidence>
<comment type="catalytic activity">
    <reaction evidence="8">
        <text>apo-[ACP] + CoA = holo-[ACP] + adenosine 3',5'-bisphosphate + H(+)</text>
        <dbReference type="Rhea" id="RHEA:12068"/>
        <dbReference type="Rhea" id="RHEA-COMP:9685"/>
        <dbReference type="Rhea" id="RHEA-COMP:9690"/>
        <dbReference type="ChEBI" id="CHEBI:15378"/>
        <dbReference type="ChEBI" id="CHEBI:29999"/>
        <dbReference type="ChEBI" id="CHEBI:57287"/>
        <dbReference type="ChEBI" id="CHEBI:58343"/>
        <dbReference type="ChEBI" id="CHEBI:64479"/>
        <dbReference type="EC" id="2.7.8.7"/>
    </reaction>
</comment>
<dbReference type="Gene3D" id="3.90.470.20">
    <property type="entry name" value="4'-phosphopantetheinyl transferase domain"/>
    <property type="match status" value="1"/>
</dbReference>
<accession>A0ABT3CUG9</accession>
<comment type="similarity">
    <text evidence="8">Belongs to the P-Pant transferase superfamily. AcpS family.</text>
</comment>
<keyword evidence="8" id="KW-0963">Cytoplasm</keyword>
<protein>
    <recommendedName>
        <fullName evidence="8">Holo-[acyl-carrier-protein] synthase</fullName>
        <shortName evidence="8">Holo-ACP synthase</shortName>
        <ecNumber evidence="8">2.7.8.7</ecNumber>
    </recommendedName>
    <alternativeName>
        <fullName evidence="8">4'-phosphopantetheinyl transferase AcpS</fullName>
    </alternativeName>
</protein>
<dbReference type="InterPro" id="IPR037143">
    <property type="entry name" value="4-PPantetheinyl_Trfase_dom_sf"/>
</dbReference>
<sequence>MIHGIGTDIAETARFKKKLKNQKFLDLVFSPEEQQYCMSQGHPEQHLAARFAAKESYMKALGTGWAQGADFKEIEVAHNEEGAPIIQLHGATQSYFDKSELKDIFVSISHTAEYAVAYVTITK</sequence>
<keyword evidence="7 8" id="KW-0275">Fatty acid biosynthesis</keyword>
<dbReference type="InterPro" id="IPR002582">
    <property type="entry name" value="ACPS"/>
</dbReference>
<dbReference type="EC" id="2.7.8.7" evidence="8"/>
<dbReference type="EMBL" id="JAOYOD010000001">
    <property type="protein sequence ID" value="MCV9387203.1"/>
    <property type="molecule type" value="Genomic_DNA"/>
</dbReference>
<dbReference type="GO" id="GO:0008897">
    <property type="term" value="F:holo-[acyl-carrier-protein] synthase activity"/>
    <property type="evidence" value="ECO:0007669"/>
    <property type="project" value="UniProtKB-EC"/>
</dbReference>
<evidence type="ECO:0000256" key="3">
    <source>
        <dbReference type="ARBA" id="ARBA00022723"/>
    </source>
</evidence>
<dbReference type="InterPro" id="IPR004568">
    <property type="entry name" value="Ppantetheine-prot_Trfase_dom"/>
</dbReference>
<feature type="binding site" evidence="8">
    <location>
        <position position="8"/>
    </location>
    <ligand>
        <name>Mg(2+)</name>
        <dbReference type="ChEBI" id="CHEBI:18420"/>
    </ligand>
</feature>
<evidence type="ECO:0000256" key="6">
    <source>
        <dbReference type="ARBA" id="ARBA00023098"/>
    </source>
</evidence>
<dbReference type="InterPro" id="IPR008278">
    <property type="entry name" value="4-PPantetheinyl_Trfase_dom"/>
</dbReference>
<keyword evidence="6 8" id="KW-0443">Lipid metabolism</keyword>
<dbReference type="NCBIfam" id="TIGR00516">
    <property type="entry name" value="acpS"/>
    <property type="match status" value="1"/>
</dbReference>
<dbReference type="RefSeq" id="WP_264138030.1">
    <property type="nucleotide sequence ID" value="NZ_JAOYOD010000001.1"/>
</dbReference>
<evidence type="ECO:0000256" key="1">
    <source>
        <dbReference type="ARBA" id="ARBA00022516"/>
    </source>
</evidence>
<comment type="cofactor">
    <cofactor evidence="8">
        <name>Mg(2+)</name>
        <dbReference type="ChEBI" id="CHEBI:18420"/>
    </cofactor>
</comment>
<proteinExistence type="inferred from homology"/>
<keyword evidence="5 8" id="KW-0460">Magnesium</keyword>
<dbReference type="NCBIfam" id="TIGR00556">
    <property type="entry name" value="pantethn_trn"/>
    <property type="match status" value="1"/>
</dbReference>
<keyword evidence="2 8" id="KW-0808">Transferase</keyword>
<dbReference type="SUPFAM" id="SSF56214">
    <property type="entry name" value="4'-phosphopantetheinyl transferase"/>
    <property type="match status" value="1"/>
</dbReference>
<comment type="function">
    <text evidence="8">Transfers the 4'-phosphopantetheine moiety from coenzyme A to a Ser of acyl-carrier-protein.</text>
</comment>
<dbReference type="Proteomes" id="UP001300692">
    <property type="component" value="Unassembled WGS sequence"/>
</dbReference>
<reference evidence="10 11" key="1">
    <citation type="submission" date="2022-10" db="EMBL/GenBank/DDBJ databases">
        <title>Comparative genomics and taxonomic characterization of three novel marine species of genus Reichenbachiella exhibiting antioxidant and polysaccharide degradation activities.</title>
        <authorList>
            <person name="Muhammad N."/>
            <person name="Lee Y.-J."/>
            <person name="Ko J."/>
            <person name="Kim S.-G."/>
        </authorList>
    </citation>
    <scope>NUCLEOTIDE SEQUENCE [LARGE SCALE GENOMIC DNA]</scope>
    <source>
        <strain evidence="10 11">ABR2-5</strain>
    </source>
</reference>
<comment type="subcellular location">
    <subcellularLocation>
        <location evidence="8">Cytoplasm</location>
    </subcellularLocation>
</comment>
<evidence type="ECO:0000313" key="11">
    <source>
        <dbReference type="Proteomes" id="UP001300692"/>
    </source>
</evidence>
<dbReference type="HAMAP" id="MF_00101">
    <property type="entry name" value="AcpS"/>
    <property type="match status" value="1"/>
</dbReference>
<keyword evidence="3 8" id="KW-0479">Metal-binding</keyword>
<evidence type="ECO:0000313" key="10">
    <source>
        <dbReference type="EMBL" id="MCV9387203.1"/>
    </source>
</evidence>
<evidence type="ECO:0000256" key="2">
    <source>
        <dbReference type="ARBA" id="ARBA00022679"/>
    </source>
</evidence>
<keyword evidence="1 8" id="KW-0444">Lipid biosynthesis</keyword>
<name>A0ABT3CUG9_9BACT</name>
<evidence type="ECO:0000256" key="8">
    <source>
        <dbReference type="HAMAP-Rule" id="MF_00101"/>
    </source>
</evidence>
<feature type="domain" description="4'-phosphopantetheinyl transferase" evidence="9">
    <location>
        <begin position="4"/>
        <end position="119"/>
    </location>
</feature>
<evidence type="ECO:0000256" key="4">
    <source>
        <dbReference type="ARBA" id="ARBA00022832"/>
    </source>
</evidence>
<comment type="caution">
    <text evidence="10">The sequence shown here is derived from an EMBL/GenBank/DDBJ whole genome shotgun (WGS) entry which is preliminary data.</text>
</comment>
<keyword evidence="11" id="KW-1185">Reference proteome</keyword>
<dbReference type="Pfam" id="PF01648">
    <property type="entry name" value="ACPS"/>
    <property type="match status" value="1"/>
</dbReference>
<organism evidence="10 11">
    <name type="scientific">Reichenbachiella ulvae</name>
    <dbReference type="NCBI Taxonomy" id="2980104"/>
    <lineage>
        <taxon>Bacteria</taxon>
        <taxon>Pseudomonadati</taxon>
        <taxon>Bacteroidota</taxon>
        <taxon>Cytophagia</taxon>
        <taxon>Cytophagales</taxon>
        <taxon>Reichenbachiellaceae</taxon>
        <taxon>Reichenbachiella</taxon>
    </lineage>
</organism>